<comment type="similarity">
    <text evidence="1">Belongs to the class-IV pyridoxal-phosphate-dependent aminotransferase family.</text>
</comment>
<reference evidence="2 3" key="1">
    <citation type="submission" date="2021-11" db="EMBL/GenBank/DDBJ databases">
        <title>Aliifidinibius sp. nov., a new bacterium isolated from saline soil.</title>
        <authorList>
            <person name="Galisteo C."/>
            <person name="De La Haba R."/>
            <person name="Sanchez-Porro C."/>
            <person name="Ventosa A."/>
        </authorList>
    </citation>
    <scope>NUCLEOTIDE SEQUENCE [LARGE SCALE GENOMIC DNA]</scope>
    <source>
        <strain evidence="2 3">KACC 190600</strain>
    </source>
</reference>
<protein>
    <submittedName>
        <fullName evidence="2">Sulfotransferase</fullName>
    </submittedName>
</protein>
<dbReference type="Proteomes" id="UP001207337">
    <property type="component" value="Unassembled WGS sequence"/>
</dbReference>
<keyword evidence="3" id="KW-1185">Reference proteome</keyword>
<name>A0ABT3PYG4_9BACT</name>
<evidence type="ECO:0000313" key="2">
    <source>
        <dbReference type="EMBL" id="MCW9712895.1"/>
    </source>
</evidence>
<dbReference type="InterPro" id="IPR050571">
    <property type="entry name" value="Class-IV_PLP-Dep_Aminotrnsfr"/>
</dbReference>
<evidence type="ECO:0000256" key="1">
    <source>
        <dbReference type="ARBA" id="ARBA00009320"/>
    </source>
</evidence>
<organism evidence="2 3">
    <name type="scientific">Fodinibius salicampi</name>
    <dbReference type="NCBI Taxonomy" id="1920655"/>
    <lineage>
        <taxon>Bacteria</taxon>
        <taxon>Pseudomonadati</taxon>
        <taxon>Balneolota</taxon>
        <taxon>Balneolia</taxon>
        <taxon>Balneolales</taxon>
        <taxon>Balneolaceae</taxon>
        <taxon>Fodinibius</taxon>
    </lineage>
</organism>
<comment type="caution">
    <text evidence="2">The sequence shown here is derived from an EMBL/GenBank/DDBJ whole genome shotgun (WGS) entry which is preliminary data.</text>
</comment>
<dbReference type="PANTHER" id="PTHR42743:SF11">
    <property type="entry name" value="AMINODEOXYCHORISMATE LYASE"/>
    <property type="match status" value="1"/>
</dbReference>
<dbReference type="PANTHER" id="PTHR42743">
    <property type="entry name" value="AMINO-ACID AMINOTRANSFERASE"/>
    <property type="match status" value="1"/>
</dbReference>
<dbReference type="SUPFAM" id="SSF52540">
    <property type="entry name" value="P-loop containing nucleoside triphosphate hydrolases"/>
    <property type="match status" value="1"/>
</dbReference>
<evidence type="ECO:0000313" key="3">
    <source>
        <dbReference type="Proteomes" id="UP001207337"/>
    </source>
</evidence>
<dbReference type="InterPro" id="IPR027417">
    <property type="entry name" value="P-loop_NTPase"/>
</dbReference>
<dbReference type="RefSeq" id="WP_265789220.1">
    <property type="nucleotide sequence ID" value="NZ_BAABRS010000002.1"/>
</dbReference>
<dbReference type="EMBL" id="JAJNDC010000002">
    <property type="protein sequence ID" value="MCW9712895.1"/>
    <property type="molecule type" value="Genomic_DNA"/>
</dbReference>
<dbReference type="Pfam" id="PF19798">
    <property type="entry name" value="Sulfotransfer_5"/>
    <property type="match status" value="1"/>
</dbReference>
<gene>
    <name evidence="2" type="ORF">LQ318_08255</name>
</gene>
<dbReference type="Gene3D" id="3.40.50.300">
    <property type="entry name" value="P-loop containing nucleotide triphosphate hydrolases"/>
    <property type="match status" value="1"/>
</dbReference>
<proteinExistence type="inferred from homology"/>
<sequence length="242" mass="28097">MEKNNTKRVCLWSGPRNISTALMYSFAQREDTRVYDEPLYGHYMSQTDADEYHPGAEEVLESMETDGQKVVDWMMGPHDKPVVFFKQMTHHLVNLDHSFLEDTINIILTRDPKEMLPSYAKQVKNPSMRDVGYAQHLELLQYLQERESEFVVLTSKSVLVDPPGTLRKLCDSIGIPFDEAMLSWEKGARPEDGVWAKYWYDSVHQSTGFKPYQPKTEPFPEALNPLLEKCRPIYEKLVKYAI</sequence>
<accession>A0ABT3PYG4</accession>